<dbReference type="PANTHER" id="PTHR43030:SF1">
    <property type="entry name" value="PHOSPHOENOLPYRUVATE SYNTHASE"/>
    <property type="match status" value="1"/>
</dbReference>
<evidence type="ECO:0000256" key="14">
    <source>
        <dbReference type="ARBA" id="ARBA00047700"/>
    </source>
</evidence>
<keyword evidence="18" id="KW-1185">Reference proteome</keyword>
<dbReference type="EMBL" id="AP024525">
    <property type="protein sequence ID" value="BCT78050.1"/>
    <property type="molecule type" value="Genomic_DNA"/>
</dbReference>
<name>A0ABN6FN16_SINCY</name>
<dbReference type="InterPro" id="IPR013815">
    <property type="entry name" value="ATP_grasp_subdomain_1"/>
</dbReference>
<evidence type="ECO:0000256" key="12">
    <source>
        <dbReference type="ARBA" id="ARBA00022842"/>
    </source>
</evidence>
<evidence type="ECO:0000256" key="2">
    <source>
        <dbReference type="ARBA" id="ARBA00002988"/>
    </source>
</evidence>
<feature type="region of interest" description="Disordered" evidence="15">
    <location>
        <begin position="340"/>
        <end position="362"/>
    </location>
</feature>
<evidence type="ECO:0000313" key="17">
    <source>
        <dbReference type="EMBL" id="BCT78050.1"/>
    </source>
</evidence>
<proteinExistence type="inferred from homology"/>
<keyword evidence="12" id="KW-0460">Magnesium</keyword>
<evidence type="ECO:0000256" key="15">
    <source>
        <dbReference type="SAM" id="MobiDB-lite"/>
    </source>
</evidence>
<comment type="pathway">
    <text evidence="3">Carbohydrate biosynthesis; gluconeogenesis.</text>
</comment>
<feature type="compositionally biased region" description="Basic and acidic residues" evidence="15">
    <location>
        <begin position="341"/>
        <end position="350"/>
    </location>
</feature>
<evidence type="ECO:0000256" key="8">
    <source>
        <dbReference type="ARBA" id="ARBA00022723"/>
    </source>
</evidence>
<evidence type="ECO:0000313" key="18">
    <source>
        <dbReference type="Proteomes" id="UP001319861"/>
    </source>
</evidence>
<keyword evidence="11" id="KW-0067">ATP-binding</keyword>
<comment type="similarity">
    <text evidence="4">Belongs to the PEP-utilizing enzyme family.</text>
</comment>
<dbReference type="EC" id="2.7.9.2" evidence="5"/>
<gene>
    <name evidence="17" type="ORF">SCMU_38920</name>
</gene>
<protein>
    <recommendedName>
        <fullName evidence="6">Phosphoenolpyruvate synthase</fullName>
        <ecNumber evidence="5">2.7.9.2</ecNumber>
    </recommendedName>
    <alternativeName>
        <fullName evidence="13">Pyruvate, water dikinase</fullName>
    </alternativeName>
</protein>
<evidence type="ECO:0000256" key="11">
    <source>
        <dbReference type="ARBA" id="ARBA00022840"/>
    </source>
</evidence>
<dbReference type="Proteomes" id="UP001319861">
    <property type="component" value="Chromosome"/>
</dbReference>
<evidence type="ECO:0000256" key="3">
    <source>
        <dbReference type="ARBA" id="ARBA00004742"/>
    </source>
</evidence>
<dbReference type="PANTHER" id="PTHR43030">
    <property type="entry name" value="PHOSPHOENOLPYRUVATE SYNTHASE"/>
    <property type="match status" value="1"/>
</dbReference>
<comment type="catalytic activity">
    <reaction evidence="14">
        <text>pyruvate + ATP + H2O = phosphoenolpyruvate + AMP + phosphate + 2 H(+)</text>
        <dbReference type="Rhea" id="RHEA:11364"/>
        <dbReference type="ChEBI" id="CHEBI:15361"/>
        <dbReference type="ChEBI" id="CHEBI:15377"/>
        <dbReference type="ChEBI" id="CHEBI:15378"/>
        <dbReference type="ChEBI" id="CHEBI:30616"/>
        <dbReference type="ChEBI" id="CHEBI:43474"/>
        <dbReference type="ChEBI" id="CHEBI:58702"/>
        <dbReference type="ChEBI" id="CHEBI:456215"/>
        <dbReference type="EC" id="2.7.9.2"/>
    </reaction>
</comment>
<evidence type="ECO:0000256" key="4">
    <source>
        <dbReference type="ARBA" id="ARBA00007837"/>
    </source>
</evidence>
<sequence length="375" mass="40236">MSATTMETTTMQDTPAMQDTEYIQFFDGGTEPTLANLGGKGASLVTMTSAGMPVPPGFVVTTAQFDAFMHEAGITDHIHALLAGLNPDDVAEVDAVSATIRADIESRPIPAEARAQTVAAYDALQSRFDTPVPVAVRSSATAEDLPDASFAGQQDTYLWLEGFSAVGEHIRKCWASLYTSRAIIYRLKNNIPNEGLSMAVVVQKMVNAKASGVAITMDPANGDRSKITIDASYGVGEMVVSGQVTPDNIQLDKVTLTIVSEHLGDKHAELVPDLAARRLVEREVDAERRSRRCITDAQLTAVATLAKRAEKHYKCPQDIEWALDADLPDGENLLLLQARPETVHSSKPKTEPTPTVPAGPAASSGFSWNSVKLFA</sequence>
<accession>A0ABN6FN16</accession>
<keyword evidence="8" id="KW-0479">Metal-binding</keyword>
<evidence type="ECO:0000259" key="16">
    <source>
        <dbReference type="Pfam" id="PF01326"/>
    </source>
</evidence>
<evidence type="ECO:0000256" key="13">
    <source>
        <dbReference type="ARBA" id="ARBA00033470"/>
    </source>
</evidence>
<reference evidence="17 18" key="1">
    <citation type="journal article" date="2021" name="J. Biosci. Bioeng.">
        <title>Identification and characterization of a chc gene cluster responsible for the aromatization pathway of cyclohexanecarboxylate degradation in Sinomonas cyclohexanicum ATCC 51369.</title>
        <authorList>
            <person name="Yamamoto T."/>
            <person name="Hasegawa Y."/>
            <person name="Lau P.C.K."/>
            <person name="Iwaki H."/>
        </authorList>
    </citation>
    <scope>NUCLEOTIDE SEQUENCE [LARGE SCALE GENOMIC DNA]</scope>
    <source>
        <strain evidence="17 18">ATCC 51369</strain>
    </source>
</reference>
<evidence type="ECO:0000256" key="6">
    <source>
        <dbReference type="ARBA" id="ARBA00021623"/>
    </source>
</evidence>
<feature type="domain" description="Pyruvate phosphate dikinase AMP/ATP-binding" evidence="16">
    <location>
        <begin position="36"/>
        <end position="351"/>
    </location>
</feature>
<keyword evidence="10" id="KW-0418">Kinase</keyword>
<comment type="cofactor">
    <cofactor evidence="1">
        <name>Mg(2+)</name>
        <dbReference type="ChEBI" id="CHEBI:18420"/>
    </cofactor>
</comment>
<evidence type="ECO:0000256" key="5">
    <source>
        <dbReference type="ARBA" id="ARBA00011996"/>
    </source>
</evidence>
<dbReference type="Gene3D" id="3.30.1490.20">
    <property type="entry name" value="ATP-grasp fold, A domain"/>
    <property type="match status" value="1"/>
</dbReference>
<evidence type="ECO:0000256" key="7">
    <source>
        <dbReference type="ARBA" id="ARBA00022679"/>
    </source>
</evidence>
<evidence type="ECO:0000256" key="10">
    <source>
        <dbReference type="ARBA" id="ARBA00022777"/>
    </source>
</evidence>
<organism evidence="17 18">
    <name type="scientific">Sinomonas cyclohexanicum</name>
    <name type="common">Corynebacterium cyclohexanicum</name>
    <dbReference type="NCBI Taxonomy" id="322009"/>
    <lineage>
        <taxon>Bacteria</taxon>
        <taxon>Bacillati</taxon>
        <taxon>Actinomycetota</taxon>
        <taxon>Actinomycetes</taxon>
        <taxon>Micrococcales</taxon>
        <taxon>Micrococcaceae</taxon>
        <taxon>Sinomonas</taxon>
    </lineage>
</organism>
<dbReference type="InterPro" id="IPR006319">
    <property type="entry name" value="PEP_synth"/>
</dbReference>
<keyword evidence="7" id="KW-0808">Transferase</keyword>
<keyword evidence="9" id="KW-0547">Nucleotide-binding</keyword>
<dbReference type="InterPro" id="IPR002192">
    <property type="entry name" value="PPDK_AMP/ATP-bd"/>
</dbReference>
<dbReference type="Pfam" id="PF01326">
    <property type="entry name" value="PPDK_N"/>
    <property type="match status" value="1"/>
</dbReference>
<dbReference type="Gene3D" id="3.30.470.20">
    <property type="entry name" value="ATP-grasp fold, B domain"/>
    <property type="match status" value="1"/>
</dbReference>
<evidence type="ECO:0000256" key="1">
    <source>
        <dbReference type="ARBA" id="ARBA00001946"/>
    </source>
</evidence>
<evidence type="ECO:0000256" key="9">
    <source>
        <dbReference type="ARBA" id="ARBA00022741"/>
    </source>
</evidence>
<dbReference type="SUPFAM" id="SSF56059">
    <property type="entry name" value="Glutathione synthetase ATP-binding domain-like"/>
    <property type="match status" value="1"/>
</dbReference>
<comment type="function">
    <text evidence="2">Catalyzes the phosphorylation of pyruvate to phosphoenolpyruvate.</text>
</comment>